<dbReference type="Proteomes" id="UP000600139">
    <property type="component" value="Unassembled WGS sequence"/>
</dbReference>
<comment type="caution">
    <text evidence="2">The sequence shown here is derived from an EMBL/GenBank/DDBJ whole genome shotgun (WGS) entry which is preliminary data.</text>
</comment>
<organism evidence="2 3">
    <name type="scientific">Luteolibacter yonseiensis</name>
    <dbReference type="NCBI Taxonomy" id="1144680"/>
    <lineage>
        <taxon>Bacteria</taxon>
        <taxon>Pseudomonadati</taxon>
        <taxon>Verrucomicrobiota</taxon>
        <taxon>Verrucomicrobiia</taxon>
        <taxon>Verrucomicrobiales</taxon>
        <taxon>Verrucomicrobiaceae</taxon>
        <taxon>Luteolibacter</taxon>
    </lineage>
</organism>
<dbReference type="InterPro" id="IPR004843">
    <property type="entry name" value="Calcineurin-like_PHP"/>
</dbReference>
<accession>A0A934R4K5</accession>
<dbReference type="Gene3D" id="3.60.21.10">
    <property type="match status" value="1"/>
</dbReference>
<dbReference type="CDD" id="cd00161">
    <property type="entry name" value="beta-trefoil_Ricin-like"/>
    <property type="match status" value="2"/>
</dbReference>
<dbReference type="GO" id="GO:0016787">
    <property type="term" value="F:hydrolase activity"/>
    <property type="evidence" value="ECO:0007669"/>
    <property type="project" value="InterPro"/>
</dbReference>
<sequence>MNVISHLFGSLQDFRHLKCSFAGALLLVMAGSQVSYGQLADGTYKIINRNSGQALYALGGGTANGTKVVQYPYNGTTSAQWTLTSIGNGQYKLIGVASGRSINVTNNSWNSGVAVQLWSYQDTANDQITLVDSGDGYYTPVFVKSGLPMQVSTSTSTFPNGALAWNQPVLQNSATTPPTNSQWKFLPPTEGSTAGSDFSMVVMPDTQKEIAGVVGSTPQMFYDQINWINANRTSSNIQYVAGVGDIVDYGAIASQWTTATTGYYQLDNTVPYGLVAGNHDFDSSSPVFTLNNYNTHFGVSHYIDKAYYGGHSITSLGDENNNFYHLISSGGLDFVIVHMRYHAPGEQNSTSTIAEDLAWVNNVMQAHPNRRAIFVTHELIGNTGLWSGYGQATYDAIKGNPNLFLMLCGHIAPCNEAMRSDTYNGRTIHTLLVNYQNAQAPNFGGNGILRLLTFKPKENIVTTQTYSPTTNVWMHAASFPYQMHGEAAPLNTASPHYLIYNKTSGLAMELADGNTANGATIYQGATSTNNPNQQWTLVPTENLNHFKIISTVSGKALSVTGDSTANNALVQSWTYSSNNPGQQWDLTDAGNGWFRIRNVNSGLYLDNQWAGTTPGTLIWQRNGNSSDAQKWRVQPWGDYYLKTSSGGYVSTLSAGTTNETPIVQNTASTANSFRWLFNSAGEGLLKLASRARTSASIEVSGGASTAAAAPLQLMYQSQQSVRILPQTDGRVKFYWTHDGMSWEVPGNTTAPNTTLIQNPNVAESPEQEFRLQRVP</sequence>
<keyword evidence="3" id="KW-1185">Reference proteome</keyword>
<reference evidence="2" key="1">
    <citation type="submission" date="2021-01" db="EMBL/GenBank/DDBJ databases">
        <title>Modified the classification status of verrucomicrobia.</title>
        <authorList>
            <person name="Feng X."/>
        </authorList>
    </citation>
    <scope>NUCLEOTIDE SEQUENCE</scope>
    <source>
        <strain evidence="2">JCM 18052</strain>
    </source>
</reference>
<dbReference type="InterPro" id="IPR051918">
    <property type="entry name" value="STPP_CPPED1"/>
</dbReference>
<dbReference type="SUPFAM" id="SSF50370">
    <property type="entry name" value="Ricin B-like lectins"/>
    <property type="match status" value="3"/>
</dbReference>
<feature type="domain" description="Ricin B lectin" evidence="1">
    <location>
        <begin position="41"/>
        <end position="186"/>
    </location>
</feature>
<name>A0A934R4K5_9BACT</name>
<evidence type="ECO:0000313" key="2">
    <source>
        <dbReference type="EMBL" id="MBK1817031.1"/>
    </source>
</evidence>
<dbReference type="PANTHER" id="PTHR43143:SF5">
    <property type="entry name" value="SECRETED PROTEIN"/>
    <property type="match status" value="1"/>
</dbReference>
<evidence type="ECO:0000259" key="1">
    <source>
        <dbReference type="SMART" id="SM00458"/>
    </source>
</evidence>
<gene>
    <name evidence="2" type="ORF">JIN84_15510</name>
</gene>
<protein>
    <submittedName>
        <fullName evidence="2">RICIN domain-containing protein</fullName>
    </submittedName>
</protein>
<proteinExistence type="predicted"/>
<dbReference type="InterPro" id="IPR000772">
    <property type="entry name" value="Ricin_B_lectin"/>
</dbReference>
<dbReference type="Pfam" id="PF00149">
    <property type="entry name" value="Metallophos"/>
    <property type="match status" value="1"/>
</dbReference>
<evidence type="ECO:0000313" key="3">
    <source>
        <dbReference type="Proteomes" id="UP000600139"/>
    </source>
</evidence>
<dbReference type="RefSeq" id="WP_200351953.1">
    <property type="nucleotide sequence ID" value="NZ_BAABHZ010000006.1"/>
</dbReference>
<dbReference type="SMART" id="SM00458">
    <property type="entry name" value="RICIN"/>
    <property type="match status" value="2"/>
</dbReference>
<dbReference type="AlphaFoldDB" id="A0A934R4K5"/>
<dbReference type="PROSITE" id="PS50231">
    <property type="entry name" value="RICIN_B_LECTIN"/>
    <property type="match status" value="2"/>
</dbReference>
<dbReference type="PANTHER" id="PTHR43143">
    <property type="entry name" value="METALLOPHOSPHOESTERASE, CALCINEURIN SUPERFAMILY"/>
    <property type="match status" value="1"/>
</dbReference>
<dbReference type="SUPFAM" id="SSF56300">
    <property type="entry name" value="Metallo-dependent phosphatases"/>
    <property type="match status" value="1"/>
</dbReference>
<dbReference type="Pfam" id="PF14200">
    <property type="entry name" value="RicinB_lectin_2"/>
    <property type="match status" value="3"/>
</dbReference>
<feature type="domain" description="Ricin B lectin" evidence="1">
    <location>
        <begin position="494"/>
        <end position="634"/>
    </location>
</feature>
<dbReference type="InterPro" id="IPR029052">
    <property type="entry name" value="Metallo-depent_PP-like"/>
</dbReference>
<dbReference type="EMBL" id="JAENIK010000011">
    <property type="protein sequence ID" value="MBK1817031.1"/>
    <property type="molecule type" value="Genomic_DNA"/>
</dbReference>
<dbReference type="InterPro" id="IPR035992">
    <property type="entry name" value="Ricin_B-like_lectins"/>
</dbReference>
<dbReference type="Gene3D" id="2.80.10.50">
    <property type="match status" value="5"/>
</dbReference>